<name>Q6N6J8_RHOPA</name>
<dbReference type="Pfam" id="PF00148">
    <property type="entry name" value="Oxidored_nitro"/>
    <property type="match status" value="1"/>
</dbReference>
<sequence length="416" mass="43436">MMAAHLMRPRAGCALHGALYAATAIDGVTPLVHATPGCGVQAGLWQGVGGCGVSWPTSNLSEKHIVFGGASRLREQIKNTRGVVSSEITVVLTGCPAEMIGDDVEAMAQEARDAGDEVLDLATAGFRGSAYHGYQSFLLAAVERTVVPGPTRAGLVNILGPVPHQDATWLAEIEELSRLIAGVGLIPNPIFGPFGGLSSLRATAQAELSVSLSPWGGAAVRALDDRFGIPWIESAGLPVGAAATGALLERIVAAAGEVDDAAARIFIDRERQREAYFIDRLLETLYRQGGARGFAVALPSLHVGGIVRFLNRTLGWSPAAIVVTDNPPAEHRSTLEDDLPVVHYSEDDDEIAALIGGSGAEILFGSSLERAVADRLAVPLIECAAPTRRLSLTSGFGGFRGGLTLLEAIVTASEQA</sequence>
<gene>
    <name evidence="2" type="ordered locus">RPA2617</name>
</gene>
<protein>
    <submittedName>
        <fullName evidence="2">Possible vanadium nitrogenase associated protein vnfN (U51863)</fullName>
    </submittedName>
</protein>
<dbReference type="HOGENOM" id="CLU_025876_4_0_5"/>
<dbReference type="Gene3D" id="3.40.50.1980">
    <property type="entry name" value="Nitrogenase molybdenum iron protein domain"/>
    <property type="match status" value="3"/>
</dbReference>
<proteinExistence type="predicted"/>
<dbReference type="InterPro" id="IPR050152">
    <property type="entry name" value="ChlB/BchB/BchZ"/>
</dbReference>
<dbReference type="EMBL" id="BX572601">
    <property type="protein sequence ID" value="CAE28058.1"/>
    <property type="molecule type" value="Genomic_DNA"/>
</dbReference>
<dbReference type="GO" id="GO:0016491">
    <property type="term" value="F:oxidoreductase activity"/>
    <property type="evidence" value="ECO:0007669"/>
    <property type="project" value="InterPro"/>
</dbReference>
<dbReference type="STRING" id="258594.RPA2617"/>
<dbReference type="eggNOG" id="COG2710">
    <property type="taxonomic scope" value="Bacteria"/>
</dbReference>
<dbReference type="PANTHER" id="PTHR33712">
    <property type="entry name" value="LIGHT-INDEPENDENT PROTOCHLOROPHYLLIDE REDUCTASE SUBUNIT B"/>
    <property type="match status" value="1"/>
</dbReference>
<accession>Q6N6J8</accession>
<organism evidence="2">
    <name type="scientific">Rhodopseudomonas palustris (strain ATCC BAA-98 / CGA009)</name>
    <dbReference type="NCBI Taxonomy" id="258594"/>
    <lineage>
        <taxon>Bacteria</taxon>
        <taxon>Pseudomonadati</taxon>
        <taxon>Pseudomonadota</taxon>
        <taxon>Alphaproteobacteria</taxon>
        <taxon>Hyphomicrobiales</taxon>
        <taxon>Nitrobacteraceae</taxon>
        <taxon>Rhodopseudomonas</taxon>
    </lineage>
</organism>
<dbReference type="InterPro" id="IPR000510">
    <property type="entry name" value="Nase/OxRdtase_comp1"/>
</dbReference>
<feature type="domain" description="Nitrogenase/oxidoreductase component 1" evidence="1">
    <location>
        <begin position="13"/>
        <end position="412"/>
    </location>
</feature>
<dbReference type="SUPFAM" id="SSF53807">
    <property type="entry name" value="Helical backbone' metal receptor"/>
    <property type="match status" value="1"/>
</dbReference>
<evidence type="ECO:0000313" key="2">
    <source>
        <dbReference type="EMBL" id="CAE28058.1"/>
    </source>
</evidence>
<reference evidence="2" key="1">
    <citation type="journal article" date="2004" name="Nat. Biotechnol.">
        <title>Complete genome sequence of the metabolically versatile photosynthetic bacterium Rhodopseudomonas palustris.</title>
        <authorList>
            <person name="Larimer F.W."/>
            <person name="Chain P."/>
            <person name="Hauser L."/>
            <person name="Lamerdin J."/>
            <person name="Malfatti S."/>
            <person name="Do L."/>
            <person name="Land M.L."/>
            <person name="Pelletier D.A."/>
            <person name="Beatty J.T."/>
            <person name="Lang A.S."/>
            <person name="Tabita F.R."/>
            <person name="Gibson J.L."/>
            <person name="Hanson T.E."/>
            <person name="Bobst C."/>
            <person name="Torres J.L."/>
            <person name="Peres C."/>
            <person name="Harrison F.H."/>
            <person name="Gibson J."/>
            <person name="Harwood C.S."/>
        </authorList>
    </citation>
    <scope>NUCLEOTIDE SEQUENCE [LARGE SCALE GENOMIC DNA]</scope>
    <source>
        <strain evidence="2">CGA009</strain>
    </source>
</reference>
<dbReference type="AlphaFoldDB" id="Q6N6J8"/>
<dbReference type="PANTHER" id="PTHR33712:SF7">
    <property type="entry name" value="LIGHT-INDEPENDENT PROTOCHLOROPHYLLIDE REDUCTASE SUBUNIT B"/>
    <property type="match status" value="1"/>
</dbReference>
<evidence type="ECO:0000259" key="1">
    <source>
        <dbReference type="Pfam" id="PF00148"/>
    </source>
</evidence>
<dbReference type="PhylomeDB" id="Q6N6J8"/>